<protein>
    <recommendedName>
        <fullName evidence="3">Mce/MlaD domain-containing protein</fullName>
    </recommendedName>
</protein>
<feature type="coiled-coil region" evidence="1">
    <location>
        <begin position="237"/>
        <end position="291"/>
    </location>
</feature>
<dbReference type="EMBL" id="UINC01001012">
    <property type="protein sequence ID" value="SUZ67455.1"/>
    <property type="molecule type" value="Genomic_DNA"/>
</dbReference>
<organism evidence="4">
    <name type="scientific">marine metagenome</name>
    <dbReference type="NCBI Taxonomy" id="408172"/>
    <lineage>
        <taxon>unclassified sequences</taxon>
        <taxon>metagenomes</taxon>
        <taxon>ecological metagenomes</taxon>
    </lineage>
</organism>
<evidence type="ECO:0000259" key="3">
    <source>
        <dbReference type="Pfam" id="PF02470"/>
    </source>
</evidence>
<evidence type="ECO:0000256" key="1">
    <source>
        <dbReference type="SAM" id="Coils"/>
    </source>
</evidence>
<dbReference type="AlphaFoldDB" id="A0A381PKA1"/>
<keyword evidence="1" id="KW-0175">Coiled coil</keyword>
<feature type="transmembrane region" description="Helical" evidence="2">
    <location>
        <begin position="7"/>
        <end position="27"/>
    </location>
</feature>
<dbReference type="InterPro" id="IPR003399">
    <property type="entry name" value="Mce/MlaD"/>
</dbReference>
<evidence type="ECO:0000313" key="4">
    <source>
        <dbReference type="EMBL" id="SUZ67455.1"/>
    </source>
</evidence>
<dbReference type="PANTHER" id="PTHR33371">
    <property type="entry name" value="INTERMEMBRANE PHOSPHOLIPID TRANSPORT SYSTEM BINDING PROTEIN MLAD-RELATED"/>
    <property type="match status" value="1"/>
</dbReference>
<sequence length="311" mass="34194">MKLTKEIKTTIFVLFSVLLFIFGFNFLKGTSILDKQKTLYAVYDEVDGLMVGASVLVNGLAIGNVTSLDFLPNSTKILVTLKLKDKLRFSPNSTATLHETGLIGGIAISIDPVFENGNIIKSGDTLKSFIRPGLTELINEQIQPLQRNLQSILVSVDSLFLGVTNIMNKDSQNNLKVALDEMTSAISSINSSALILEKTLKSNDLKINNTIGNIESISSNMEKITDSIANTSLKQTISNLEKSIEGINKSIQDLNSDSSSLGLLIRNDEFYKKLNSSVNDLNQLLIDLKNNPKRYIHFSIFGRKDKSSGND</sequence>
<gene>
    <name evidence="4" type="ORF">METZ01_LOCUS20309</name>
</gene>
<name>A0A381PKA1_9ZZZZ</name>
<dbReference type="Pfam" id="PF02470">
    <property type="entry name" value="MlaD"/>
    <property type="match status" value="1"/>
</dbReference>
<proteinExistence type="predicted"/>
<feature type="domain" description="Mce/MlaD" evidence="3">
    <location>
        <begin position="37"/>
        <end position="112"/>
    </location>
</feature>
<keyword evidence="2" id="KW-1133">Transmembrane helix</keyword>
<keyword evidence="2" id="KW-0472">Membrane</keyword>
<dbReference type="InterPro" id="IPR052336">
    <property type="entry name" value="MlaD_Phospholipid_Transporter"/>
</dbReference>
<accession>A0A381PKA1</accession>
<reference evidence="4" key="1">
    <citation type="submission" date="2018-05" db="EMBL/GenBank/DDBJ databases">
        <authorList>
            <person name="Lanie J.A."/>
            <person name="Ng W.-L."/>
            <person name="Kazmierczak K.M."/>
            <person name="Andrzejewski T.M."/>
            <person name="Davidsen T.M."/>
            <person name="Wayne K.J."/>
            <person name="Tettelin H."/>
            <person name="Glass J.I."/>
            <person name="Rusch D."/>
            <person name="Podicherti R."/>
            <person name="Tsui H.-C.T."/>
            <person name="Winkler M.E."/>
        </authorList>
    </citation>
    <scope>NUCLEOTIDE SEQUENCE</scope>
</reference>
<dbReference type="PANTHER" id="PTHR33371:SF4">
    <property type="entry name" value="INTERMEMBRANE PHOSPHOLIPID TRANSPORT SYSTEM BINDING PROTEIN MLAD"/>
    <property type="match status" value="1"/>
</dbReference>
<evidence type="ECO:0000256" key="2">
    <source>
        <dbReference type="SAM" id="Phobius"/>
    </source>
</evidence>
<keyword evidence="2" id="KW-0812">Transmembrane</keyword>